<feature type="transmembrane region" description="Helical" evidence="5">
    <location>
        <begin position="172"/>
        <end position="193"/>
    </location>
</feature>
<reference evidence="6" key="1">
    <citation type="submission" date="2011-04" db="EMBL/GenBank/DDBJ databases">
        <title>Evolution of plant cell wall degrading machinery underlies the functional diversity of forest fungi.</title>
        <authorList>
            <consortium name="US DOE Joint Genome Institute (JGI-PGF)"/>
            <person name="Eastwood D.C."/>
            <person name="Floudas D."/>
            <person name="Binder M."/>
            <person name="Majcherczyk A."/>
            <person name="Schneider P."/>
            <person name="Aerts A."/>
            <person name="Asiegbu F.O."/>
            <person name="Baker S.E."/>
            <person name="Barry K."/>
            <person name="Bendiksby M."/>
            <person name="Blumentritt M."/>
            <person name="Coutinho P.M."/>
            <person name="Cullen D."/>
            <person name="Cullen D."/>
            <person name="Gathman A."/>
            <person name="Goodell B."/>
            <person name="Henrissat B."/>
            <person name="Ihrmark K."/>
            <person name="Kauserud H."/>
            <person name="Kohler A."/>
            <person name="LaButti K."/>
            <person name="Lapidus A."/>
            <person name="Lavin J.L."/>
            <person name="Lee Y.-H."/>
            <person name="Lindquist E."/>
            <person name="Lilly W."/>
            <person name="Lucas S."/>
            <person name="Morin E."/>
            <person name="Murat C."/>
            <person name="Oguiza J.A."/>
            <person name="Park J."/>
            <person name="Pisabarro A.G."/>
            <person name="Riley R."/>
            <person name="Rosling A."/>
            <person name="Salamov A."/>
            <person name="Schmidt O."/>
            <person name="Schmutz J."/>
            <person name="Skrede I."/>
            <person name="Stenlid J."/>
            <person name="Wiebenga A."/>
            <person name="Xie X."/>
            <person name="Kues U."/>
            <person name="Hibbett D.S."/>
            <person name="Hoffmeister D."/>
            <person name="Hogberg N."/>
            <person name="Martin F."/>
            <person name="Grigoriev I.V."/>
            <person name="Watkinson S.C."/>
        </authorList>
    </citation>
    <scope>NUCLEOTIDE SEQUENCE</scope>
    <source>
        <strain evidence="6">S7.9</strain>
    </source>
</reference>
<evidence type="ECO:0000256" key="4">
    <source>
        <dbReference type="ARBA" id="ARBA00023136"/>
    </source>
</evidence>
<dbReference type="GO" id="GO:0004671">
    <property type="term" value="F:protein C-terminal S-isoprenylcysteine carboxyl O-methyltransferase activity"/>
    <property type="evidence" value="ECO:0007669"/>
    <property type="project" value="UniProtKB-EC"/>
</dbReference>
<feature type="transmembrane region" description="Helical" evidence="5">
    <location>
        <begin position="87"/>
        <end position="108"/>
    </location>
</feature>
<keyword evidence="5" id="KW-0256">Endoplasmic reticulum</keyword>
<keyword evidence="5" id="KW-0808">Transferase</keyword>
<accession>F8NWF8</accession>
<gene>
    <name evidence="6" type="ORF">SERLADRAFT_369602</name>
</gene>
<dbReference type="RefSeq" id="XP_007318381.1">
    <property type="nucleotide sequence ID" value="XM_007318319.1"/>
</dbReference>
<dbReference type="GO" id="GO:0005789">
    <property type="term" value="C:endoplasmic reticulum membrane"/>
    <property type="evidence" value="ECO:0007669"/>
    <property type="project" value="UniProtKB-SubCell"/>
</dbReference>
<evidence type="ECO:0000256" key="5">
    <source>
        <dbReference type="RuleBase" id="RU362022"/>
    </source>
</evidence>
<organism>
    <name type="scientific">Serpula lacrymans var. lacrymans (strain S7.9)</name>
    <name type="common">Dry rot fungus</name>
    <dbReference type="NCBI Taxonomy" id="578457"/>
    <lineage>
        <taxon>Eukaryota</taxon>
        <taxon>Fungi</taxon>
        <taxon>Dikarya</taxon>
        <taxon>Basidiomycota</taxon>
        <taxon>Agaricomycotina</taxon>
        <taxon>Agaricomycetes</taxon>
        <taxon>Agaricomycetidae</taxon>
        <taxon>Boletales</taxon>
        <taxon>Coniophorineae</taxon>
        <taxon>Serpulaceae</taxon>
        <taxon>Serpula</taxon>
    </lineage>
</organism>
<protein>
    <recommendedName>
        <fullName evidence="5">Protein-S-isoprenylcysteine O-methyltransferase</fullName>
        <ecNumber evidence="5">2.1.1.100</ecNumber>
    </recommendedName>
</protein>
<feature type="transmembrane region" description="Helical" evidence="5">
    <location>
        <begin position="129"/>
        <end position="152"/>
    </location>
</feature>
<keyword evidence="4 5" id="KW-0472">Membrane</keyword>
<dbReference type="InterPro" id="IPR007269">
    <property type="entry name" value="ICMT_MeTrfase"/>
</dbReference>
<dbReference type="OrthoDB" id="2690409at2759"/>
<dbReference type="EC" id="2.1.1.100" evidence="5"/>
<evidence type="ECO:0000256" key="1">
    <source>
        <dbReference type="ARBA" id="ARBA00004141"/>
    </source>
</evidence>
<dbReference type="KEGG" id="sla:SERLADRAFT_369602"/>
<comment type="subcellular location">
    <subcellularLocation>
        <location evidence="5">Endoplasmic reticulum membrane</location>
        <topology evidence="5">Multi-pass membrane protein</topology>
    </subcellularLocation>
    <subcellularLocation>
        <location evidence="1">Membrane</location>
        <topology evidence="1">Multi-pass membrane protein</topology>
    </subcellularLocation>
</comment>
<evidence type="ECO:0000256" key="3">
    <source>
        <dbReference type="ARBA" id="ARBA00022989"/>
    </source>
</evidence>
<dbReference type="GO" id="GO:0032259">
    <property type="term" value="P:methylation"/>
    <property type="evidence" value="ECO:0007669"/>
    <property type="project" value="UniProtKB-KW"/>
</dbReference>
<dbReference type="HOGENOM" id="CLU_065200_6_0_1"/>
<dbReference type="EMBL" id="GL945434">
    <property type="protein sequence ID" value="EGO24362.1"/>
    <property type="molecule type" value="Genomic_DNA"/>
</dbReference>
<dbReference type="Pfam" id="PF04140">
    <property type="entry name" value="ICMT"/>
    <property type="match status" value="1"/>
</dbReference>
<feature type="transmembrane region" description="Helical" evidence="5">
    <location>
        <begin position="37"/>
        <end position="57"/>
    </location>
</feature>
<evidence type="ECO:0000256" key="2">
    <source>
        <dbReference type="ARBA" id="ARBA00022692"/>
    </source>
</evidence>
<keyword evidence="5" id="KW-0949">S-adenosyl-L-methionine</keyword>
<dbReference type="GeneID" id="18810309"/>
<dbReference type="AlphaFoldDB" id="F8NWF8"/>
<comment type="similarity">
    <text evidence="5">Belongs to the class VI-like SAM-binding methyltransferase superfamily. Isoprenylcysteine carboxyl methyltransferase family.</text>
</comment>
<dbReference type="Gene3D" id="1.20.120.1630">
    <property type="match status" value="1"/>
</dbReference>
<comment type="catalytic activity">
    <reaction evidence="5">
        <text>[protein]-C-terminal S-[(2E,6E)-farnesyl]-L-cysteine + S-adenosyl-L-methionine = [protein]-C-terminal S-[(2E,6E)-farnesyl]-L-cysteine methyl ester + S-adenosyl-L-homocysteine</text>
        <dbReference type="Rhea" id="RHEA:21672"/>
        <dbReference type="Rhea" id="RHEA-COMP:12125"/>
        <dbReference type="Rhea" id="RHEA-COMP:12126"/>
        <dbReference type="ChEBI" id="CHEBI:57856"/>
        <dbReference type="ChEBI" id="CHEBI:59789"/>
        <dbReference type="ChEBI" id="CHEBI:90510"/>
        <dbReference type="ChEBI" id="CHEBI:90511"/>
        <dbReference type="EC" id="2.1.1.100"/>
    </reaction>
</comment>
<proteinExistence type="inferred from homology"/>
<sequence length="237" mass="26464">MHIVITPPNAPPTAQEVLKPSAREIYMRFIIRTLGPLKALFWLFNICQTAAIVLPLLPPLSLPPGALTILNCVVLVSSDARPMTAPFFVGASLMTVAGILRWTCYRALGQLFMFNLGVHTNHQLITAGPYSFVCHPSYTTTAMCLLGVLMVHGHLGSWLRDSGVTGNMLVKVTVVTWVASMIISVFILIRRCLAEDELMKRKFGKEWGRMGRESEVPDDTWYLLNLTETNLPFTRIY</sequence>
<dbReference type="Proteomes" id="UP000008064">
    <property type="component" value="Unassembled WGS sequence"/>
</dbReference>
<keyword evidence="3 5" id="KW-1133">Transmembrane helix</keyword>
<keyword evidence="5" id="KW-0489">Methyltransferase</keyword>
<keyword evidence="2 5" id="KW-0812">Transmembrane</keyword>
<name>F8NWF8_SERL9</name>
<evidence type="ECO:0000313" key="6">
    <source>
        <dbReference type="EMBL" id="EGO24362.1"/>
    </source>
</evidence>